<feature type="binding site" evidence="5">
    <location>
        <position position="270"/>
    </location>
    <ligand>
        <name>(2E)-4-hydroxy-3-methylbut-2-enyl diphosphate</name>
        <dbReference type="ChEBI" id="CHEBI:128753"/>
    </ligand>
</feature>
<feature type="binding site" evidence="5">
    <location>
        <position position="224"/>
    </location>
    <ligand>
        <name>(2E)-4-hydroxy-3-methylbut-2-enyl diphosphate</name>
        <dbReference type="ChEBI" id="CHEBI:128753"/>
    </ligand>
</feature>
<feature type="binding site" evidence="5">
    <location>
        <position position="82"/>
    </location>
    <ligand>
        <name>dimethylallyl diphosphate</name>
        <dbReference type="ChEBI" id="CHEBI:57623"/>
    </ligand>
</feature>
<comment type="similarity">
    <text evidence="5">Belongs to the IspH family.</text>
</comment>
<feature type="binding site" evidence="5">
    <location>
        <position position="197"/>
    </location>
    <ligand>
        <name>[4Fe-4S] cluster</name>
        <dbReference type="ChEBI" id="CHEBI:49883"/>
    </ligand>
</feature>
<keyword evidence="2 5" id="KW-0479">Metal-binding</keyword>
<dbReference type="NCBIfam" id="TIGR00216">
    <property type="entry name" value="ispH_lytB"/>
    <property type="match status" value="1"/>
</dbReference>
<feature type="binding site" evidence="5">
    <location>
        <position position="12"/>
    </location>
    <ligand>
        <name>[4Fe-4S] cluster</name>
        <dbReference type="ChEBI" id="CHEBI:49883"/>
    </ligand>
</feature>
<feature type="binding site" evidence="5">
    <location>
        <position position="224"/>
    </location>
    <ligand>
        <name>isopentenyl diphosphate</name>
        <dbReference type="ChEBI" id="CHEBI:128769"/>
    </ligand>
</feature>
<feature type="binding site" evidence="5">
    <location>
        <position position="132"/>
    </location>
    <ligand>
        <name>dimethylallyl diphosphate</name>
        <dbReference type="ChEBI" id="CHEBI:57623"/>
    </ligand>
</feature>
<dbReference type="RefSeq" id="WP_160625189.1">
    <property type="nucleotide sequence ID" value="NZ_WUUQ01000002.1"/>
</dbReference>
<comment type="catalytic activity">
    <reaction evidence="5">
        <text>isopentenyl diphosphate + 2 oxidized [2Fe-2S]-[ferredoxin] + H2O = (2E)-4-hydroxy-3-methylbut-2-enyl diphosphate + 2 reduced [2Fe-2S]-[ferredoxin] + 2 H(+)</text>
        <dbReference type="Rhea" id="RHEA:24488"/>
        <dbReference type="Rhea" id="RHEA-COMP:10000"/>
        <dbReference type="Rhea" id="RHEA-COMP:10001"/>
        <dbReference type="ChEBI" id="CHEBI:15377"/>
        <dbReference type="ChEBI" id="CHEBI:15378"/>
        <dbReference type="ChEBI" id="CHEBI:33737"/>
        <dbReference type="ChEBI" id="CHEBI:33738"/>
        <dbReference type="ChEBI" id="CHEBI:128753"/>
        <dbReference type="ChEBI" id="CHEBI:128769"/>
        <dbReference type="EC" id="1.17.7.4"/>
    </reaction>
</comment>
<feature type="binding site" evidence="5">
    <location>
        <position position="270"/>
    </location>
    <ligand>
        <name>dimethylallyl diphosphate</name>
        <dbReference type="ChEBI" id="CHEBI:57623"/>
    </ligand>
</feature>
<evidence type="ECO:0000256" key="3">
    <source>
        <dbReference type="ARBA" id="ARBA00023004"/>
    </source>
</evidence>
<comment type="caution">
    <text evidence="6">The sequence shown here is derived from an EMBL/GenBank/DDBJ whole genome shotgun (WGS) entry which is preliminary data.</text>
</comment>
<comment type="catalytic activity">
    <reaction evidence="5">
        <text>dimethylallyl diphosphate + 2 oxidized [2Fe-2S]-[ferredoxin] + H2O = (2E)-4-hydroxy-3-methylbut-2-enyl diphosphate + 2 reduced [2Fe-2S]-[ferredoxin] + 2 H(+)</text>
        <dbReference type="Rhea" id="RHEA:24825"/>
        <dbReference type="Rhea" id="RHEA-COMP:10000"/>
        <dbReference type="Rhea" id="RHEA-COMP:10001"/>
        <dbReference type="ChEBI" id="CHEBI:15377"/>
        <dbReference type="ChEBI" id="CHEBI:15378"/>
        <dbReference type="ChEBI" id="CHEBI:33737"/>
        <dbReference type="ChEBI" id="CHEBI:33738"/>
        <dbReference type="ChEBI" id="CHEBI:57623"/>
        <dbReference type="ChEBI" id="CHEBI:128753"/>
        <dbReference type="EC" id="1.17.7.4"/>
    </reaction>
</comment>
<keyword evidence="5" id="KW-0414">Isoprene biosynthesis</keyword>
<dbReference type="UniPathway" id="UPA00059">
    <property type="reaction ID" value="UER00105"/>
</dbReference>
<dbReference type="GO" id="GO:0051539">
    <property type="term" value="F:4 iron, 4 sulfur cluster binding"/>
    <property type="evidence" value="ECO:0007669"/>
    <property type="project" value="UniProtKB-UniRule"/>
</dbReference>
<feature type="binding site" evidence="5">
    <location>
        <position position="132"/>
    </location>
    <ligand>
        <name>isopentenyl diphosphate</name>
        <dbReference type="ChEBI" id="CHEBI:128769"/>
    </ligand>
</feature>
<feature type="binding site" evidence="5">
    <location>
        <position position="42"/>
    </location>
    <ligand>
        <name>dimethylallyl diphosphate</name>
        <dbReference type="ChEBI" id="CHEBI:57623"/>
    </ligand>
</feature>
<dbReference type="HAMAP" id="MF_00191">
    <property type="entry name" value="IspH"/>
    <property type="match status" value="1"/>
</dbReference>
<feature type="binding site" evidence="5">
    <location>
        <position position="42"/>
    </location>
    <ligand>
        <name>(2E)-4-hydroxy-3-methylbut-2-enyl diphosphate</name>
        <dbReference type="ChEBI" id="CHEBI:128753"/>
    </ligand>
</feature>
<dbReference type="PANTHER" id="PTHR30426:SF0">
    <property type="entry name" value="4-HYDROXY-3-METHYLBUT-2-ENYL DIPHOSPHATE REDUCTASE"/>
    <property type="match status" value="1"/>
</dbReference>
<feature type="binding site" evidence="5">
    <location>
        <position position="132"/>
    </location>
    <ligand>
        <name>(2E)-4-hydroxy-3-methylbut-2-enyl diphosphate</name>
        <dbReference type="ChEBI" id="CHEBI:128753"/>
    </ligand>
</feature>
<dbReference type="Proteomes" id="UP000434036">
    <property type="component" value="Unassembled WGS sequence"/>
</dbReference>
<feature type="binding site" evidence="5">
    <location>
        <position position="104"/>
    </location>
    <ligand>
        <name>[4Fe-4S] cluster</name>
        <dbReference type="ChEBI" id="CHEBI:49883"/>
    </ligand>
</feature>
<proteinExistence type="inferred from homology"/>
<feature type="binding site" evidence="5">
    <location>
        <position position="224"/>
    </location>
    <ligand>
        <name>dimethylallyl diphosphate</name>
        <dbReference type="ChEBI" id="CHEBI:57623"/>
    </ligand>
</feature>
<dbReference type="EC" id="1.17.7.4" evidence="5"/>
<comment type="cofactor">
    <cofactor evidence="5">
        <name>[4Fe-4S] cluster</name>
        <dbReference type="ChEBI" id="CHEBI:49883"/>
    </cofactor>
    <text evidence="5">Binds 1 [4Fe-4S] cluster per subunit.</text>
</comment>
<feature type="binding site" evidence="5">
    <location>
        <position position="82"/>
    </location>
    <ligand>
        <name>(2E)-4-hydroxy-3-methylbut-2-enyl diphosphate</name>
        <dbReference type="ChEBI" id="CHEBI:128753"/>
    </ligand>
</feature>
<evidence type="ECO:0000256" key="5">
    <source>
        <dbReference type="HAMAP-Rule" id="MF_00191"/>
    </source>
</evidence>
<protein>
    <recommendedName>
        <fullName evidence="5">4-hydroxy-3-methylbut-2-enyl diphosphate reductase</fullName>
        <shortName evidence="5">HMBPP reductase</shortName>
        <ecNumber evidence="5">1.17.7.4</ecNumber>
    </recommendedName>
</protein>
<feature type="binding site" evidence="5">
    <location>
        <position position="42"/>
    </location>
    <ligand>
        <name>isopentenyl diphosphate</name>
        <dbReference type="ChEBI" id="CHEBI:128769"/>
    </ligand>
</feature>
<dbReference type="PANTHER" id="PTHR30426">
    <property type="entry name" value="4-HYDROXY-3-METHYLBUT-2-ENYL DIPHOSPHATE REDUCTASE"/>
    <property type="match status" value="1"/>
</dbReference>
<dbReference type="GO" id="GO:0019288">
    <property type="term" value="P:isopentenyl diphosphate biosynthetic process, methylerythritol 4-phosphate pathway"/>
    <property type="evidence" value="ECO:0007669"/>
    <property type="project" value="UniProtKB-UniRule"/>
</dbReference>
<feature type="active site" description="Proton donor" evidence="5">
    <location>
        <position position="134"/>
    </location>
</feature>
<name>A0A6N8UB40_9FIRM</name>
<evidence type="ECO:0000256" key="4">
    <source>
        <dbReference type="ARBA" id="ARBA00023014"/>
    </source>
</evidence>
<evidence type="ECO:0000313" key="7">
    <source>
        <dbReference type="Proteomes" id="UP000434036"/>
    </source>
</evidence>
<keyword evidence="1 5" id="KW-0004">4Fe-4S</keyword>
<feature type="binding site" evidence="5">
    <location>
        <position position="226"/>
    </location>
    <ligand>
        <name>dimethylallyl diphosphate</name>
        <dbReference type="ChEBI" id="CHEBI:57623"/>
    </ligand>
</feature>
<keyword evidence="4 5" id="KW-0411">Iron-sulfur</keyword>
<dbReference type="AlphaFoldDB" id="A0A6N8UB40"/>
<feature type="binding site" evidence="5">
    <location>
        <position position="226"/>
    </location>
    <ligand>
        <name>isopentenyl diphosphate</name>
        <dbReference type="ChEBI" id="CHEBI:128769"/>
    </ligand>
</feature>
<keyword evidence="7" id="KW-1185">Reference proteome</keyword>
<organism evidence="6 7">
    <name type="scientific">Copranaerobaculum intestinale</name>
    <dbReference type="NCBI Taxonomy" id="2692629"/>
    <lineage>
        <taxon>Bacteria</taxon>
        <taxon>Bacillati</taxon>
        <taxon>Bacillota</taxon>
        <taxon>Erysipelotrichia</taxon>
        <taxon>Erysipelotrichales</taxon>
        <taxon>Erysipelotrichaceae</taxon>
        <taxon>Copranaerobaculum</taxon>
    </lineage>
</organism>
<evidence type="ECO:0000256" key="2">
    <source>
        <dbReference type="ARBA" id="ARBA00022723"/>
    </source>
</evidence>
<accession>A0A6N8UB40</accession>
<dbReference type="UniPathway" id="UPA00056">
    <property type="reaction ID" value="UER00097"/>
</dbReference>
<dbReference type="EMBL" id="WUUQ01000002">
    <property type="protein sequence ID" value="MXQ73779.1"/>
    <property type="molecule type" value="Genomic_DNA"/>
</dbReference>
<keyword evidence="5 6" id="KW-0560">Oxidoreductase</keyword>
<reference evidence="6 7" key="1">
    <citation type="submission" date="2019-12" db="EMBL/GenBank/DDBJ databases">
        <authorList>
            <person name="Yang R."/>
        </authorList>
    </citation>
    <scope>NUCLEOTIDE SEQUENCE [LARGE SCALE GENOMIC DNA]</scope>
    <source>
        <strain evidence="6 7">DONG20-135</strain>
    </source>
</reference>
<dbReference type="InterPro" id="IPR003451">
    <property type="entry name" value="LytB/IspH"/>
</dbReference>
<evidence type="ECO:0000256" key="1">
    <source>
        <dbReference type="ARBA" id="ARBA00022485"/>
    </source>
</evidence>
<dbReference type="GO" id="GO:0016114">
    <property type="term" value="P:terpenoid biosynthetic process"/>
    <property type="evidence" value="ECO:0007669"/>
    <property type="project" value="UniProtKB-UniRule"/>
</dbReference>
<comment type="pathway">
    <text evidence="5">Isoprenoid biosynthesis; isopentenyl diphosphate biosynthesis via DXP pathway; isopentenyl diphosphate from 1-deoxy-D-xylulose 5-phosphate: step 6/6.</text>
</comment>
<feature type="binding site" evidence="5">
    <location>
        <position position="82"/>
    </location>
    <ligand>
        <name>isopentenyl diphosphate</name>
        <dbReference type="ChEBI" id="CHEBI:128769"/>
    </ligand>
</feature>
<evidence type="ECO:0000313" key="6">
    <source>
        <dbReference type="EMBL" id="MXQ73779.1"/>
    </source>
</evidence>
<feature type="binding site" evidence="5">
    <location>
        <position position="169"/>
    </location>
    <ligand>
        <name>(2E)-4-hydroxy-3-methylbut-2-enyl diphosphate</name>
        <dbReference type="ChEBI" id="CHEBI:128753"/>
    </ligand>
</feature>
<dbReference type="GO" id="GO:0050992">
    <property type="term" value="P:dimethylallyl diphosphate biosynthetic process"/>
    <property type="evidence" value="ECO:0007669"/>
    <property type="project" value="UniProtKB-UniRule"/>
</dbReference>
<gene>
    <name evidence="5 6" type="primary">ispH</name>
    <name evidence="6" type="ORF">GSF08_07485</name>
</gene>
<comment type="caution">
    <text evidence="5">Lacks conserved residue(s) required for the propagation of feature annotation.</text>
</comment>
<comment type="function">
    <text evidence="5">Catalyzes the conversion of 1-hydroxy-2-methyl-2-(E)-butenyl 4-diphosphate (HMBPP) into a mixture of isopentenyl diphosphate (IPP) and dimethylallyl diphosphate (DMAPP). Acts in the terminal step of the DOXP/MEP pathway for isoprenoid precursor biosynthesis.</text>
</comment>
<keyword evidence="3 5" id="KW-0408">Iron</keyword>
<dbReference type="GO" id="GO:0051745">
    <property type="term" value="F:4-hydroxy-3-methylbut-2-enyl diphosphate reductase activity"/>
    <property type="evidence" value="ECO:0007669"/>
    <property type="project" value="UniProtKB-UniRule"/>
</dbReference>
<dbReference type="GO" id="GO:0046872">
    <property type="term" value="F:metal ion binding"/>
    <property type="evidence" value="ECO:0007669"/>
    <property type="project" value="UniProtKB-KW"/>
</dbReference>
<feature type="binding site" evidence="5">
    <location>
        <position position="226"/>
    </location>
    <ligand>
        <name>(2E)-4-hydroxy-3-methylbut-2-enyl diphosphate</name>
        <dbReference type="ChEBI" id="CHEBI:128753"/>
    </ligand>
</feature>
<reference evidence="6 7" key="2">
    <citation type="submission" date="2020-01" db="EMBL/GenBank/DDBJ databases">
        <title>Clostridiaceae sp. nov. isolated from the gut of human by culturomics.</title>
        <authorList>
            <person name="Chang Y."/>
        </authorList>
    </citation>
    <scope>NUCLEOTIDE SEQUENCE [LARGE SCALE GENOMIC DNA]</scope>
    <source>
        <strain evidence="6 7">DONG20-135</strain>
    </source>
</reference>
<dbReference type="Gene3D" id="3.40.50.11270">
    <property type="match status" value="1"/>
</dbReference>
<dbReference type="CDD" id="cd13944">
    <property type="entry name" value="lytB_ispH"/>
    <property type="match status" value="1"/>
</dbReference>
<feature type="binding site" evidence="5">
    <location>
        <position position="270"/>
    </location>
    <ligand>
        <name>isopentenyl diphosphate</name>
        <dbReference type="ChEBI" id="CHEBI:128769"/>
    </ligand>
</feature>
<dbReference type="Gene3D" id="3.40.1010.20">
    <property type="entry name" value="4-hydroxy-3-methylbut-2-enyl diphosphate reductase, catalytic domain"/>
    <property type="match status" value="2"/>
</dbReference>
<sequence length="300" mass="33408">MEIIKVTPRGYCKGVVRAISMAKEAVQKYPDTPIYVLGMLVHNRYIVDALKHMGIHTLESDTKSKILLLDDIEEGVVIFTAHGIDPKCIEKAKAKGLIVIDASCPDVLKTQELVKERLKQGYEILYIGKAGHPEATAVCSLSDHIHLLTSLADLKSVKPADKVFVTNQTTMSFQDIEQFFRQIHKRIPQAEFSQEICNATRIRQEAVAALKNIDLLYVVGDKASNNSNRLAEIAQANDEIRQVCLIENALDIGLDQLADVKRVAVTSGASTPTYLTAQVITFLEQQEKHIYPIIDINKML</sequence>
<dbReference type="Pfam" id="PF02401">
    <property type="entry name" value="LYTB"/>
    <property type="match status" value="1"/>
</dbReference>
<comment type="pathway">
    <text evidence="5">Isoprenoid biosynthesis; dimethylallyl diphosphate biosynthesis; dimethylallyl diphosphate from (2E)-4-hydroxy-3-methylbutenyl diphosphate: step 1/1.</text>
</comment>